<accession>A0A1I7X0E8</accession>
<organism evidence="2 3">
    <name type="scientific">Heterorhabditis bacteriophora</name>
    <name type="common">Entomopathogenic nematode worm</name>
    <dbReference type="NCBI Taxonomy" id="37862"/>
    <lineage>
        <taxon>Eukaryota</taxon>
        <taxon>Metazoa</taxon>
        <taxon>Ecdysozoa</taxon>
        <taxon>Nematoda</taxon>
        <taxon>Chromadorea</taxon>
        <taxon>Rhabditida</taxon>
        <taxon>Rhabditina</taxon>
        <taxon>Rhabditomorpha</taxon>
        <taxon>Strongyloidea</taxon>
        <taxon>Heterorhabditidae</taxon>
        <taxon>Heterorhabditis</taxon>
    </lineage>
</organism>
<dbReference type="AlphaFoldDB" id="A0A1I7X0E8"/>
<dbReference type="Proteomes" id="UP000095283">
    <property type="component" value="Unplaced"/>
</dbReference>
<reference evidence="3" key="1">
    <citation type="submission" date="2016-11" db="UniProtKB">
        <authorList>
            <consortium name="WormBaseParasite"/>
        </authorList>
    </citation>
    <scope>IDENTIFICATION</scope>
</reference>
<feature type="region of interest" description="Disordered" evidence="1">
    <location>
        <begin position="33"/>
        <end position="65"/>
    </location>
</feature>
<sequence>MIFYDILFGVFNYQEYDSDESLHLPEHIFDDSLHGVNSPRSLDDDIIREKHKSKSKKERKKSRVSFMPLYSKQEPVEEEVANGCISRNLTTLAETGKHIIYLIRKPTEEKRKRK</sequence>
<dbReference type="WBParaSite" id="Hba_10928">
    <property type="protein sequence ID" value="Hba_10928"/>
    <property type="gene ID" value="Hba_10928"/>
</dbReference>
<feature type="compositionally biased region" description="Basic residues" evidence="1">
    <location>
        <begin position="49"/>
        <end position="63"/>
    </location>
</feature>
<evidence type="ECO:0000313" key="3">
    <source>
        <dbReference type="WBParaSite" id="Hba_10928"/>
    </source>
</evidence>
<evidence type="ECO:0000313" key="2">
    <source>
        <dbReference type="Proteomes" id="UP000095283"/>
    </source>
</evidence>
<protein>
    <submittedName>
        <fullName evidence="3">Uncharacterized protein</fullName>
    </submittedName>
</protein>
<keyword evidence="2" id="KW-1185">Reference proteome</keyword>
<proteinExistence type="predicted"/>
<evidence type="ECO:0000256" key="1">
    <source>
        <dbReference type="SAM" id="MobiDB-lite"/>
    </source>
</evidence>
<name>A0A1I7X0E8_HETBA</name>